<accession>A0AAN8V748</accession>
<dbReference type="AlphaFoldDB" id="A0AAN8V748"/>
<comment type="caution">
    <text evidence="3">The sequence shown here is derived from an EMBL/GenBank/DDBJ whole genome shotgun (WGS) entry which is preliminary data.</text>
</comment>
<name>A0AAN8V748_9MAGN</name>
<reference evidence="3 4" key="1">
    <citation type="submission" date="2023-12" db="EMBL/GenBank/DDBJ databases">
        <title>A high-quality genome assembly for Dillenia turbinata (Dilleniales).</title>
        <authorList>
            <person name="Chanderbali A."/>
        </authorList>
    </citation>
    <scope>NUCLEOTIDE SEQUENCE [LARGE SCALE GENOMIC DNA]</scope>
    <source>
        <strain evidence="3">LSX21</strain>
        <tissue evidence="3">Leaf</tissue>
    </source>
</reference>
<feature type="domain" description="R13L1/DRL21-like LRR repeat region" evidence="2">
    <location>
        <begin position="104"/>
        <end position="169"/>
    </location>
</feature>
<dbReference type="InterPro" id="IPR057135">
    <property type="entry name" value="At4g27190-like_LRR"/>
</dbReference>
<dbReference type="Gene3D" id="3.80.10.10">
    <property type="entry name" value="Ribonuclease Inhibitor"/>
    <property type="match status" value="3"/>
</dbReference>
<dbReference type="EMBL" id="JBAMMX010000013">
    <property type="protein sequence ID" value="KAK6928790.1"/>
    <property type="molecule type" value="Genomic_DNA"/>
</dbReference>
<dbReference type="PANTHER" id="PTHR47186">
    <property type="entry name" value="LEUCINE-RICH REPEAT-CONTAINING PROTEIN 57"/>
    <property type="match status" value="1"/>
</dbReference>
<dbReference type="InterPro" id="IPR056789">
    <property type="entry name" value="LRR_R13L1-DRL21"/>
</dbReference>
<sequence length="621" mass="69629">MSFVVETIVGAAIELLINKLMSSELLNFAREEQLQTAVRKWIRSLIPAWFTSFAPRNLEFHSNMKSEFEEITARFEQLLKQKGDLAPNVHVSRRPNKKQKRFPTTSLVEERSLKELEIQSYGGLSFPSWIGDRSFSGLVDLRLDGCKKCKKLPGLGQLPSLKNLIIQSMDEVESVGWEFCSSHADASHSSQSSPFPSLESLHFQKMTKWVDWSFPDASFAKLMRLEIHECPLLVFPLSRLNATASHLQRLELDGCSDAIFRDGNIELASLKYLIIGGISGLSSLPDEFLFPNVEGLCVRNCSELKRLSNSLHMLASLKNLSIWSCAKLVNLELPSMPRILHIQDCEASRCVTEGSNSTCSLALSGLGLQYLSIFGCPSLTSISGNQWFRNIENLKIEDCESLESFTSRQLPTTLKSLRISNCPKLESVWNCEGIETFPDTGLPTPNLQRLSILDCPNLKSLPNNIQDLTSLRFLRISNCPLLDLRLPPNLQSFDIIGPSEALIDQFLVLPPSLTSLTIENLSNLESTSFPSLLNLTSLSELKISNCPRLQHLRHLNFTSLEVLRIYFCEKLRILPETGLPPTLLSLRVLGCPRLTPKLLNSKKGKKQLALIPDVMIDGHRL</sequence>
<dbReference type="PANTHER" id="PTHR47186:SF3">
    <property type="entry name" value="OS09G0267800 PROTEIN"/>
    <property type="match status" value="1"/>
</dbReference>
<evidence type="ECO:0000259" key="1">
    <source>
        <dbReference type="Pfam" id="PF23247"/>
    </source>
</evidence>
<evidence type="ECO:0000259" key="2">
    <source>
        <dbReference type="Pfam" id="PF25019"/>
    </source>
</evidence>
<dbReference type="Proteomes" id="UP001370490">
    <property type="component" value="Unassembled WGS sequence"/>
</dbReference>
<dbReference type="SUPFAM" id="SSF52058">
    <property type="entry name" value="L domain-like"/>
    <property type="match status" value="2"/>
</dbReference>
<protein>
    <submittedName>
        <fullName evidence="3">Uncharacterized protein</fullName>
    </submittedName>
</protein>
<dbReference type="Pfam" id="PF23247">
    <property type="entry name" value="LRR_RPS2"/>
    <property type="match status" value="1"/>
</dbReference>
<keyword evidence="4" id="KW-1185">Reference proteome</keyword>
<gene>
    <name evidence="3" type="ORF">RJ641_004995</name>
</gene>
<dbReference type="InterPro" id="IPR032675">
    <property type="entry name" value="LRR_dom_sf"/>
</dbReference>
<proteinExistence type="predicted"/>
<dbReference type="Pfam" id="PF25019">
    <property type="entry name" value="LRR_R13L1-DRL21"/>
    <property type="match status" value="1"/>
</dbReference>
<feature type="domain" description="Disease resistance protein At4g27190-like leucine-rich repeats" evidence="1">
    <location>
        <begin position="368"/>
        <end position="479"/>
    </location>
</feature>
<evidence type="ECO:0000313" key="3">
    <source>
        <dbReference type="EMBL" id="KAK6928790.1"/>
    </source>
</evidence>
<evidence type="ECO:0000313" key="4">
    <source>
        <dbReference type="Proteomes" id="UP001370490"/>
    </source>
</evidence>
<organism evidence="3 4">
    <name type="scientific">Dillenia turbinata</name>
    <dbReference type="NCBI Taxonomy" id="194707"/>
    <lineage>
        <taxon>Eukaryota</taxon>
        <taxon>Viridiplantae</taxon>
        <taxon>Streptophyta</taxon>
        <taxon>Embryophyta</taxon>
        <taxon>Tracheophyta</taxon>
        <taxon>Spermatophyta</taxon>
        <taxon>Magnoliopsida</taxon>
        <taxon>eudicotyledons</taxon>
        <taxon>Gunneridae</taxon>
        <taxon>Pentapetalae</taxon>
        <taxon>Dilleniales</taxon>
        <taxon>Dilleniaceae</taxon>
        <taxon>Dillenia</taxon>
    </lineage>
</organism>